<dbReference type="GO" id="GO:0008270">
    <property type="term" value="F:zinc ion binding"/>
    <property type="evidence" value="ECO:0007669"/>
    <property type="project" value="InterPro"/>
</dbReference>
<evidence type="ECO:0000259" key="8">
    <source>
        <dbReference type="PROSITE" id="PS51144"/>
    </source>
</evidence>
<accession>A0A7S4Q7R6</accession>
<dbReference type="Gene3D" id="3.10.200.10">
    <property type="entry name" value="Alpha carbonic anhydrase"/>
    <property type="match status" value="1"/>
</dbReference>
<keyword evidence="5" id="KW-0456">Lyase</keyword>
<dbReference type="PANTHER" id="PTHR18952:SF265">
    <property type="entry name" value="CARBONIC ANHYDRASE"/>
    <property type="match status" value="1"/>
</dbReference>
<dbReference type="SMART" id="SM01057">
    <property type="entry name" value="Carb_anhydrase"/>
    <property type="match status" value="1"/>
</dbReference>
<gene>
    <name evidence="9" type="ORF">AMON00008_LOCUS14750</name>
</gene>
<dbReference type="InterPro" id="IPR001148">
    <property type="entry name" value="CA_dom"/>
</dbReference>
<dbReference type="EMBL" id="HBNR01022108">
    <property type="protein sequence ID" value="CAE4575131.1"/>
    <property type="molecule type" value="Transcribed_RNA"/>
</dbReference>
<comment type="catalytic activity">
    <reaction evidence="6">
        <text>hydrogencarbonate + H(+) = CO2 + H2O</text>
        <dbReference type="Rhea" id="RHEA:10748"/>
        <dbReference type="ChEBI" id="CHEBI:15377"/>
        <dbReference type="ChEBI" id="CHEBI:15378"/>
        <dbReference type="ChEBI" id="CHEBI:16526"/>
        <dbReference type="ChEBI" id="CHEBI:17544"/>
        <dbReference type="EC" id="4.2.1.1"/>
    </reaction>
</comment>
<name>A0A7S4Q7R6_9DINO</name>
<evidence type="ECO:0000256" key="6">
    <source>
        <dbReference type="ARBA" id="ARBA00048348"/>
    </source>
</evidence>
<organism evidence="9">
    <name type="scientific">Alexandrium monilatum</name>
    <dbReference type="NCBI Taxonomy" id="311494"/>
    <lineage>
        <taxon>Eukaryota</taxon>
        <taxon>Sar</taxon>
        <taxon>Alveolata</taxon>
        <taxon>Dinophyceae</taxon>
        <taxon>Gonyaulacales</taxon>
        <taxon>Pyrocystaceae</taxon>
        <taxon>Alexandrium</taxon>
    </lineage>
</organism>
<dbReference type="PANTHER" id="PTHR18952">
    <property type="entry name" value="CARBONIC ANHYDRASE"/>
    <property type="match status" value="1"/>
</dbReference>
<keyword evidence="3" id="KW-0479">Metal-binding</keyword>
<feature type="signal peptide" evidence="7">
    <location>
        <begin position="1"/>
        <end position="29"/>
    </location>
</feature>
<dbReference type="InterPro" id="IPR023561">
    <property type="entry name" value="Carbonic_anhydrase_a-class"/>
</dbReference>
<dbReference type="PROSITE" id="PS51144">
    <property type="entry name" value="ALPHA_CA_2"/>
    <property type="match status" value="1"/>
</dbReference>
<evidence type="ECO:0000256" key="3">
    <source>
        <dbReference type="ARBA" id="ARBA00022723"/>
    </source>
</evidence>
<reference evidence="9" key="1">
    <citation type="submission" date="2021-01" db="EMBL/GenBank/DDBJ databases">
        <authorList>
            <person name="Corre E."/>
            <person name="Pelletier E."/>
            <person name="Niang G."/>
            <person name="Scheremetjew M."/>
            <person name="Finn R."/>
            <person name="Kale V."/>
            <person name="Holt S."/>
            <person name="Cochrane G."/>
            <person name="Meng A."/>
            <person name="Brown T."/>
            <person name="Cohen L."/>
        </authorList>
    </citation>
    <scope>NUCLEOTIDE SEQUENCE</scope>
    <source>
        <strain evidence="9">CCMP3105</strain>
    </source>
</reference>
<evidence type="ECO:0000313" key="9">
    <source>
        <dbReference type="EMBL" id="CAE4575131.1"/>
    </source>
</evidence>
<comment type="similarity">
    <text evidence="1">Belongs to the alpha-carbonic anhydrase family.</text>
</comment>
<evidence type="ECO:0000256" key="7">
    <source>
        <dbReference type="SAM" id="SignalP"/>
    </source>
</evidence>
<dbReference type="GO" id="GO:0004089">
    <property type="term" value="F:carbonate dehydratase activity"/>
    <property type="evidence" value="ECO:0007669"/>
    <property type="project" value="UniProtKB-EC"/>
</dbReference>
<keyword evidence="4" id="KW-0862">Zinc</keyword>
<evidence type="ECO:0000256" key="2">
    <source>
        <dbReference type="ARBA" id="ARBA00012925"/>
    </source>
</evidence>
<evidence type="ECO:0000256" key="1">
    <source>
        <dbReference type="ARBA" id="ARBA00010718"/>
    </source>
</evidence>
<proteinExistence type="inferred from homology"/>
<sequence length="426" mass="44219">MGGPSCRGVLGRPILGLLAVLLGRQGAAGLRAVREAGRKRGALYSYAHHGQDWRAGECGSRERQSPIDFDSAAPWNCHFNNASHPPACYKGSFYYEYYQVESGLEVANDGSGLTLDLGGQGYGGLSYDGDYYRIMGAKFHVRSEHTFRGERPPIELHLVHKPYDMQRLLVLAVPFEVDATSASDLLPPVVEPPPYIAPDFPFPPPEGAFGAAGAVAAPGVAPAVYPSAAPAPGPMAVKAARDAERRAVKKASEAAASNVLREAAQEGQSLAAAAANAMDAAEATGASAEDALSAVSEQAVKAAMAQGKSPAEIGKIAAQAAEAAAKELKASVENATGEATDFSVTTVVSGLDFEAISAAPAVRDKLVAVVKRVVSSDAGHGTREEDVAVGLSPGSVTLAINITLHGQASSNFRRAASSGHLDRHLR</sequence>
<feature type="domain" description="Alpha-carbonic anhydrase" evidence="8">
    <location>
        <begin position="42"/>
        <end position="279"/>
    </location>
</feature>
<keyword evidence="7" id="KW-0732">Signal</keyword>
<dbReference type="SUPFAM" id="SSF51069">
    <property type="entry name" value="Carbonic anhydrase"/>
    <property type="match status" value="1"/>
</dbReference>
<dbReference type="Pfam" id="PF00194">
    <property type="entry name" value="Carb_anhydrase"/>
    <property type="match status" value="1"/>
</dbReference>
<dbReference type="AlphaFoldDB" id="A0A7S4Q7R6"/>
<dbReference type="InterPro" id="IPR036398">
    <property type="entry name" value="CA_dom_sf"/>
</dbReference>
<evidence type="ECO:0000256" key="5">
    <source>
        <dbReference type="ARBA" id="ARBA00023239"/>
    </source>
</evidence>
<feature type="chain" id="PRO_5031175869" description="carbonic anhydrase" evidence="7">
    <location>
        <begin position="30"/>
        <end position="426"/>
    </location>
</feature>
<dbReference type="EC" id="4.2.1.1" evidence="2"/>
<protein>
    <recommendedName>
        <fullName evidence="2">carbonic anhydrase</fullName>
        <ecNumber evidence="2">4.2.1.1</ecNumber>
    </recommendedName>
</protein>
<evidence type="ECO:0000256" key="4">
    <source>
        <dbReference type="ARBA" id="ARBA00022833"/>
    </source>
</evidence>